<dbReference type="Proteomes" id="UP001597304">
    <property type="component" value="Unassembled WGS sequence"/>
</dbReference>
<organism evidence="2 3">
    <name type="scientific">Ottowia flava</name>
    <dbReference type="NCBI Taxonomy" id="2675430"/>
    <lineage>
        <taxon>Bacteria</taxon>
        <taxon>Pseudomonadati</taxon>
        <taxon>Pseudomonadota</taxon>
        <taxon>Betaproteobacteria</taxon>
        <taxon>Burkholderiales</taxon>
        <taxon>Comamonadaceae</taxon>
        <taxon>Ottowia</taxon>
    </lineage>
</organism>
<evidence type="ECO:0000313" key="3">
    <source>
        <dbReference type="Proteomes" id="UP001597304"/>
    </source>
</evidence>
<keyword evidence="3" id="KW-1185">Reference proteome</keyword>
<feature type="region of interest" description="Disordered" evidence="1">
    <location>
        <begin position="69"/>
        <end position="94"/>
    </location>
</feature>
<reference evidence="3" key="1">
    <citation type="journal article" date="2019" name="Int. J. Syst. Evol. Microbiol.">
        <title>The Global Catalogue of Microorganisms (GCM) 10K type strain sequencing project: providing services to taxonomists for standard genome sequencing and annotation.</title>
        <authorList>
            <consortium name="The Broad Institute Genomics Platform"/>
            <consortium name="The Broad Institute Genome Sequencing Center for Infectious Disease"/>
            <person name="Wu L."/>
            <person name="Ma J."/>
        </authorList>
    </citation>
    <scope>NUCLEOTIDE SEQUENCE [LARGE SCALE GENOMIC DNA]</scope>
    <source>
        <strain evidence="3">LMG 29247</strain>
    </source>
</reference>
<evidence type="ECO:0000256" key="1">
    <source>
        <dbReference type="SAM" id="MobiDB-lite"/>
    </source>
</evidence>
<name>A0ABW4KU40_9BURK</name>
<comment type="caution">
    <text evidence="2">The sequence shown here is derived from an EMBL/GenBank/DDBJ whole genome shotgun (WGS) entry which is preliminary data.</text>
</comment>
<dbReference type="EMBL" id="JBHUEJ010000010">
    <property type="protein sequence ID" value="MFD1709810.1"/>
    <property type="molecule type" value="Genomic_DNA"/>
</dbReference>
<evidence type="ECO:0000313" key="2">
    <source>
        <dbReference type="EMBL" id="MFD1709810.1"/>
    </source>
</evidence>
<protein>
    <submittedName>
        <fullName evidence="2">Uncharacterized protein</fullName>
    </submittedName>
</protein>
<gene>
    <name evidence="2" type="ORF">ACFSF0_04280</name>
</gene>
<proteinExistence type="predicted"/>
<accession>A0ABW4KU40</accession>
<dbReference type="RefSeq" id="WP_147914621.1">
    <property type="nucleotide sequence ID" value="NZ_JBHUEJ010000010.1"/>
</dbReference>
<feature type="region of interest" description="Disordered" evidence="1">
    <location>
        <begin position="1"/>
        <end position="27"/>
    </location>
</feature>
<sequence>MDTRIDSGGGGDISGAGNPSVAVDDWDDPWASSERVLQDAGLFPGLVHKDTLDESLDIVSRFANAQRSALPVTEQPAKKRGKPKAGEVRAPTAKAPKAGPRAYELFDEGPERDAFLLVYGHAYNLLQHDDVDARHAAMHFFYDAADEDRLTFQDAIEVIGGGTTVRGDVIRLRFMYEFWLRWYKPPVMGFEASPVPDFIEAKACMVGGIEAGILAGEIWYQPGISLTEAMAKTADICDRTSGDVPSAARMKEAIDALIADSYMVSTRPSSDGSPSSDLWLTGTNPLLLTEQGRLASRGTHVWTSFFGNSTSR</sequence>